<keyword evidence="1 7" id="KW-0021">Allosteric enzyme</keyword>
<comment type="similarity">
    <text evidence="7 8 9">Belongs to the ATP:guanido phosphotransferase family.</text>
</comment>
<evidence type="ECO:0000256" key="5">
    <source>
        <dbReference type="ARBA" id="ARBA00022840"/>
    </source>
</evidence>
<comment type="function">
    <text evidence="7">Catalyzes the specific phosphorylation of arginine residues in a large number of proteins. Is part of the bacterial stress response system. Protein arginine phosphorylation has a physiologically important role and is involved in the regulation of many critical cellular processes, such as protein homeostasis, motility, competence, and stringent and stress responses, by regulating gene expression and protein activity.</text>
</comment>
<evidence type="ECO:0000256" key="8">
    <source>
        <dbReference type="PROSITE-ProRule" id="PRU00843"/>
    </source>
</evidence>
<feature type="binding site" evidence="7 8">
    <location>
        <position position="92"/>
    </location>
    <ligand>
        <name>ATP</name>
        <dbReference type="ChEBI" id="CHEBI:30616"/>
    </ligand>
</feature>
<dbReference type="FunFam" id="3.30.590.10:FF:000007">
    <property type="entry name" value="Protein-arginine kinase"/>
    <property type="match status" value="1"/>
</dbReference>
<dbReference type="SUPFAM" id="SSF55931">
    <property type="entry name" value="Glutamine synthetase/guanido kinase"/>
    <property type="match status" value="1"/>
</dbReference>
<organism evidence="11 12">
    <name type="scientific">Alkalicoccus luteus</name>
    <dbReference type="NCBI Taxonomy" id="1237094"/>
    <lineage>
        <taxon>Bacteria</taxon>
        <taxon>Bacillati</taxon>
        <taxon>Bacillota</taxon>
        <taxon>Bacilli</taxon>
        <taxon>Bacillales</taxon>
        <taxon>Bacillaceae</taxon>
        <taxon>Alkalicoccus</taxon>
    </lineage>
</organism>
<feature type="short sequence motif" description="RDXXRA motif of the pArg binding pocket involved in allosteric regulation" evidence="7">
    <location>
        <begin position="338"/>
        <end position="343"/>
    </location>
</feature>
<feature type="binding site" evidence="8">
    <location>
        <begin position="177"/>
        <end position="181"/>
    </location>
    <ligand>
        <name>ATP</name>
        <dbReference type="ChEBI" id="CHEBI:30616"/>
    </ligand>
</feature>
<dbReference type="CDD" id="cd07930">
    <property type="entry name" value="bacterial_phosphagen_kinase"/>
    <property type="match status" value="1"/>
</dbReference>
<keyword evidence="5 7" id="KW-0067">ATP-binding</keyword>
<dbReference type="Gene3D" id="3.30.590.10">
    <property type="entry name" value="Glutamine synthetase/guanido kinase, catalytic domain"/>
    <property type="match status" value="1"/>
</dbReference>
<feature type="binding site" evidence="7 8">
    <location>
        <begin position="27"/>
        <end position="31"/>
    </location>
    <ligand>
        <name>ATP</name>
        <dbReference type="ChEBI" id="CHEBI:30616"/>
    </ligand>
</feature>
<feature type="binding site" evidence="7 8">
    <location>
        <begin position="208"/>
        <end position="213"/>
    </location>
    <ligand>
        <name>ATP</name>
        <dbReference type="ChEBI" id="CHEBI:30616"/>
    </ligand>
</feature>
<dbReference type="NCBIfam" id="NF002194">
    <property type="entry name" value="PRK01059.1-4"/>
    <property type="match status" value="1"/>
</dbReference>
<evidence type="ECO:0000256" key="4">
    <source>
        <dbReference type="ARBA" id="ARBA00022777"/>
    </source>
</evidence>
<dbReference type="InterPro" id="IPR022415">
    <property type="entry name" value="ATP-guanido_PTrfase_AS"/>
</dbReference>
<evidence type="ECO:0000256" key="9">
    <source>
        <dbReference type="RuleBase" id="RU000505"/>
    </source>
</evidence>
<dbReference type="PANTHER" id="PTHR11547:SF38">
    <property type="entry name" value="ARGININE KINASE 1-RELATED"/>
    <property type="match status" value="1"/>
</dbReference>
<dbReference type="PANTHER" id="PTHR11547">
    <property type="entry name" value="ARGININE OR CREATINE KINASE"/>
    <property type="match status" value="1"/>
</dbReference>
<evidence type="ECO:0000313" key="11">
    <source>
        <dbReference type="EMBL" id="NJP35971.1"/>
    </source>
</evidence>
<name>A0A969PPD4_9BACI</name>
<proteinExistence type="inferred from homology"/>
<dbReference type="RefSeq" id="WP_168004266.1">
    <property type="nucleotide sequence ID" value="NZ_JAATHJ010000001.1"/>
</dbReference>
<comment type="catalytic activity">
    <reaction evidence="6 7">
        <text>L-arginyl-[protein] + ATP = N(omega)-phospho-L-arginyl-[protein] + ADP + H(+)</text>
        <dbReference type="Rhea" id="RHEA:43384"/>
        <dbReference type="Rhea" id="RHEA-COMP:10532"/>
        <dbReference type="Rhea" id="RHEA-COMP:10533"/>
        <dbReference type="ChEBI" id="CHEBI:15378"/>
        <dbReference type="ChEBI" id="CHEBI:29965"/>
        <dbReference type="ChEBI" id="CHEBI:30616"/>
        <dbReference type="ChEBI" id="CHEBI:83226"/>
        <dbReference type="ChEBI" id="CHEBI:456216"/>
        <dbReference type="EC" id="2.7.14.1"/>
    </reaction>
</comment>
<dbReference type="PROSITE" id="PS51510">
    <property type="entry name" value="PHOSPHAGEN_KINASE_C"/>
    <property type="match status" value="1"/>
</dbReference>
<dbReference type="GO" id="GO:0004111">
    <property type="term" value="F:creatine kinase activity"/>
    <property type="evidence" value="ECO:0007669"/>
    <property type="project" value="InterPro"/>
</dbReference>
<dbReference type="InterPro" id="IPR000749">
    <property type="entry name" value="ATP-guanido_PTrfase"/>
</dbReference>
<dbReference type="Pfam" id="PF00217">
    <property type="entry name" value="ATP-gua_Ptrans"/>
    <property type="match status" value="1"/>
</dbReference>
<dbReference type="NCBIfam" id="NF002195">
    <property type="entry name" value="PRK01059.1-5"/>
    <property type="match status" value="1"/>
</dbReference>
<dbReference type="GO" id="GO:0005524">
    <property type="term" value="F:ATP binding"/>
    <property type="evidence" value="ECO:0007669"/>
    <property type="project" value="UniProtKB-UniRule"/>
</dbReference>
<evidence type="ECO:0000256" key="3">
    <source>
        <dbReference type="ARBA" id="ARBA00022741"/>
    </source>
</evidence>
<dbReference type="HAMAP" id="MF_00602">
    <property type="entry name" value="Prot_Arg_kinase"/>
    <property type="match status" value="1"/>
</dbReference>
<dbReference type="InterPro" id="IPR023660">
    <property type="entry name" value="Arg_Kinase"/>
</dbReference>
<dbReference type="GO" id="GO:1990424">
    <property type="term" value="F:protein arginine kinase activity"/>
    <property type="evidence" value="ECO:0007669"/>
    <property type="project" value="UniProtKB-EC"/>
</dbReference>
<dbReference type="AlphaFoldDB" id="A0A969PPD4"/>
<dbReference type="Proteomes" id="UP000752012">
    <property type="component" value="Unassembled WGS sequence"/>
</dbReference>
<evidence type="ECO:0000259" key="10">
    <source>
        <dbReference type="PROSITE" id="PS51510"/>
    </source>
</evidence>
<keyword evidence="12" id="KW-1185">Reference proteome</keyword>
<evidence type="ECO:0000256" key="7">
    <source>
        <dbReference type="HAMAP-Rule" id="MF_00602"/>
    </source>
</evidence>
<dbReference type="EC" id="2.7.14.1" evidence="7"/>
<reference evidence="11 12" key="1">
    <citation type="submission" date="2020-03" db="EMBL/GenBank/DDBJ databases">
        <title>Assessment of the enzymatic potential of alkaline-tolerant lipase obtained from Bacillus luteus H11 (technogenic soil) for the bioremediation of saline soils contaminated with petroleum substances.</title>
        <authorList>
            <person name="Kalwasinska A."/>
        </authorList>
    </citation>
    <scope>NUCLEOTIDE SEQUENCE [LARGE SCALE GENOMIC DNA]</scope>
    <source>
        <strain evidence="11 12">H11</strain>
    </source>
</reference>
<dbReference type="PROSITE" id="PS00112">
    <property type="entry name" value="PHOSPHAGEN_KINASE"/>
    <property type="match status" value="1"/>
</dbReference>
<feature type="binding site" evidence="7 8">
    <location>
        <position position="126"/>
    </location>
    <ligand>
        <name>ATP</name>
        <dbReference type="ChEBI" id="CHEBI:30616"/>
    </ligand>
</feature>
<evidence type="ECO:0000256" key="6">
    <source>
        <dbReference type="ARBA" id="ARBA00051816"/>
    </source>
</evidence>
<sequence>MTLQSFMNDAISPWMKNEGPEADIAISSRVRLARNLSDVPFPIVAKEDQLRNILEQTNTVCHEKSREPFGQFSLLRMEELSDNQKRVLVEKHLMSPNLTGDAAGRGLLLSEDESISVMVNEEDHFRIQCLLSGFQLEEGLKHAELMDDWLEEELDFAFDERRGYLTSCPTNVGTGLRSSVMMHLPALVLTNQLNRILPAINQLGLVVRGIYGEGSEALGNLYQISNQTTLGQDEREIIKDLSSVVSQMIQHERAAREQLMQNSPLKLEDRIYRSYGALLYSRTIETKEAMERLSDVRLGIDMGIIQQVKGSILNELMVMTQPGFLQQYAGAALSASERDQRRASLIRERLQLEEDSDNNDGGASR</sequence>
<dbReference type="GO" id="GO:0046314">
    <property type="term" value="P:phosphocreatine biosynthetic process"/>
    <property type="evidence" value="ECO:0007669"/>
    <property type="project" value="InterPro"/>
</dbReference>
<feature type="domain" description="Phosphagen kinase C-terminal" evidence="10">
    <location>
        <begin position="24"/>
        <end position="255"/>
    </location>
</feature>
<dbReference type="InterPro" id="IPR022414">
    <property type="entry name" value="ATP-guanido_PTrfase_cat"/>
</dbReference>
<evidence type="ECO:0000313" key="12">
    <source>
        <dbReference type="Proteomes" id="UP000752012"/>
    </source>
</evidence>
<keyword evidence="3 7" id="KW-0547">Nucleotide-binding</keyword>
<dbReference type="GO" id="GO:0005615">
    <property type="term" value="C:extracellular space"/>
    <property type="evidence" value="ECO:0007669"/>
    <property type="project" value="TreeGrafter"/>
</dbReference>
<gene>
    <name evidence="7" type="primary">mcsB</name>
    <name evidence="11" type="ORF">HCN83_00025</name>
</gene>
<protein>
    <recommendedName>
        <fullName evidence="7">Protein-arginine kinase</fullName>
        <ecNumber evidence="7">2.7.14.1</ecNumber>
    </recommendedName>
</protein>
<accession>A0A969PPD4</accession>
<comment type="caution">
    <text evidence="7">Lacks conserved residue(s) required for the propagation of feature annotation.</text>
</comment>
<dbReference type="EMBL" id="JAATHJ010000001">
    <property type="protein sequence ID" value="NJP35971.1"/>
    <property type="molecule type" value="Genomic_DNA"/>
</dbReference>
<evidence type="ECO:0000256" key="2">
    <source>
        <dbReference type="ARBA" id="ARBA00022679"/>
    </source>
</evidence>
<keyword evidence="2 7" id="KW-0808">Transferase</keyword>
<keyword evidence="4 7" id="KW-0418">Kinase</keyword>
<comment type="activity regulation">
    <text evidence="7">Appears to be allosterically activated by the binding of pArg-containing polypeptides to the pArg-binding pocket localized in the C-terminal domain of McsB.</text>
</comment>
<comment type="caution">
    <text evidence="11">The sequence shown here is derived from an EMBL/GenBank/DDBJ whole genome shotgun (WGS) entry which is preliminary data.</text>
</comment>
<evidence type="ECO:0000256" key="1">
    <source>
        <dbReference type="ARBA" id="ARBA00022533"/>
    </source>
</evidence>
<dbReference type="InterPro" id="IPR014746">
    <property type="entry name" value="Gln_synth/guanido_kin_cat_dom"/>
</dbReference>